<dbReference type="Proteomes" id="UP000467841">
    <property type="component" value="Unassembled WGS sequence"/>
</dbReference>
<reference evidence="2" key="1">
    <citation type="submission" date="2020-01" db="EMBL/GenBank/DDBJ databases">
        <authorList>
            <person name="Mishra B."/>
        </authorList>
    </citation>
    <scope>NUCLEOTIDE SEQUENCE [LARGE SCALE GENOMIC DNA]</scope>
</reference>
<keyword evidence="3" id="KW-1185">Reference proteome</keyword>
<dbReference type="InterPro" id="IPR036047">
    <property type="entry name" value="F-box-like_dom_sf"/>
</dbReference>
<dbReference type="PROSITE" id="PS50181">
    <property type="entry name" value="FBOX"/>
    <property type="match status" value="1"/>
</dbReference>
<evidence type="ECO:0000259" key="1">
    <source>
        <dbReference type="PROSITE" id="PS50181"/>
    </source>
</evidence>
<dbReference type="PANTHER" id="PTHR32212:SF264">
    <property type="entry name" value="F-BOX DOMAIN-CONTAINING PROTEIN"/>
    <property type="match status" value="1"/>
</dbReference>
<name>A0A6D2LPU8_9BRAS</name>
<dbReference type="Gene3D" id="1.20.1280.50">
    <property type="match status" value="1"/>
</dbReference>
<dbReference type="PANTHER" id="PTHR32212">
    <property type="entry name" value="CYCLIN-LIKE F-BOX"/>
    <property type="match status" value="1"/>
</dbReference>
<evidence type="ECO:0000313" key="3">
    <source>
        <dbReference type="Proteomes" id="UP000467841"/>
    </source>
</evidence>
<dbReference type="SUPFAM" id="SSF81383">
    <property type="entry name" value="F-box domain"/>
    <property type="match status" value="1"/>
</dbReference>
<dbReference type="InterPro" id="IPR001810">
    <property type="entry name" value="F-box_dom"/>
</dbReference>
<dbReference type="Pfam" id="PF12937">
    <property type="entry name" value="F-box-like"/>
    <property type="match status" value="1"/>
</dbReference>
<proteinExistence type="predicted"/>
<sequence length="186" mass="21732">MDRISQLPDELILRILSFLPSMKHVMATTLLSKRWQFLGMMVPKLVYDYAYHYTRYRGSKRYSYFSDFVDKSLLTHEAPAIETMHFKLGQVYSSGDIRVWIREAGKRQVRELIIEFHLAYSRVTLPRSLYTYCRMLTTLKLSNAVLVDDDETSPVSFPSLKRLSLCIHGVPEFVVFQKAFTRLSCS</sequence>
<accession>A0A6D2LPU8</accession>
<dbReference type="EMBL" id="CACVBM020001940">
    <property type="protein sequence ID" value="CAA7062505.1"/>
    <property type="molecule type" value="Genomic_DNA"/>
</dbReference>
<organism evidence="2 3">
    <name type="scientific">Microthlaspi erraticum</name>
    <dbReference type="NCBI Taxonomy" id="1685480"/>
    <lineage>
        <taxon>Eukaryota</taxon>
        <taxon>Viridiplantae</taxon>
        <taxon>Streptophyta</taxon>
        <taxon>Embryophyta</taxon>
        <taxon>Tracheophyta</taxon>
        <taxon>Spermatophyta</taxon>
        <taxon>Magnoliopsida</taxon>
        <taxon>eudicotyledons</taxon>
        <taxon>Gunneridae</taxon>
        <taxon>Pentapetalae</taxon>
        <taxon>rosids</taxon>
        <taxon>malvids</taxon>
        <taxon>Brassicales</taxon>
        <taxon>Brassicaceae</taxon>
        <taxon>Coluteocarpeae</taxon>
        <taxon>Microthlaspi</taxon>
    </lineage>
</organism>
<dbReference type="OrthoDB" id="1111989at2759"/>
<gene>
    <name evidence="2" type="ORF">MERR_LOCUS49741</name>
</gene>
<comment type="caution">
    <text evidence="2">The sequence shown here is derived from an EMBL/GenBank/DDBJ whole genome shotgun (WGS) entry which is preliminary data.</text>
</comment>
<dbReference type="AlphaFoldDB" id="A0A6D2LPU8"/>
<feature type="domain" description="F-box" evidence="1">
    <location>
        <begin position="1"/>
        <end position="56"/>
    </location>
</feature>
<protein>
    <recommendedName>
        <fullName evidence="1">F-box domain-containing protein</fullName>
    </recommendedName>
</protein>
<evidence type="ECO:0000313" key="2">
    <source>
        <dbReference type="EMBL" id="CAA7062505.1"/>
    </source>
</evidence>